<gene>
    <name evidence="7" type="ORF">E9232_005836</name>
</gene>
<keyword evidence="4 6" id="KW-1133">Transmembrane helix</keyword>
<dbReference type="Proteomes" id="UP001262410">
    <property type="component" value="Unassembled WGS sequence"/>
</dbReference>
<organism evidence="7 8">
    <name type="scientific">Inquilinus ginsengisoli</name>
    <dbReference type="NCBI Taxonomy" id="363840"/>
    <lineage>
        <taxon>Bacteria</taxon>
        <taxon>Pseudomonadati</taxon>
        <taxon>Pseudomonadota</taxon>
        <taxon>Alphaproteobacteria</taxon>
        <taxon>Rhodospirillales</taxon>
        <taxon>Rhodospirillaceae</taxon>
        <taxon>Inquilinus</taxon>
    </lineage>
</organism>
<dbReference type="PANTHER" id="PTHR40277:SF1">
    <property type="entry name" value="BLL5419 PROTEIN"/>
    <property type="match status" value="1"/>
</dbReference>
<proteinExistence type="predicted"/>
<keyword evidence="8" id="KW-1185">Reference proteome</keyword>
<evidence type="ECO:0000256" key="6">
    <source>
        <dbReference type="SAM" id="Phobius"/>
    </source>
</evidence>
<feature type="transmembrane region" description="Helical" evidence="6">
    <location>
        <begin position="35"/>
        <end position="60"/>
    </location>
</feature>
<feature type="transmembrane region" description="Helical" evidence="6">
    <location>
        <begin position="148"/>
        <end position="167"/>
    </location>
</feature>
<comment type="caution">
    <text evidence="7">The sequence shown here is derived from an EMBL/GenBank/DDBJ whole genome shotgun (WGS) entry which is preliminary data.</text>
</comment>
<dbReference type="RefSeq" id="WP_309800130.1">
    <property type="nucleotide sequence ID" value="NZ_JAVDPW010000011.1"/>
</dbReference>
<keyword evidence="3 6" id="KW-0812">Transmembrane</keyword>
<dbReference type="Pfam" id="PF03706">
    <property type="entry name" value="LPG_synthase_TM"/>
    <property type="match status" value="1"/>
</dbReference>
<keyword evidence="2" id="KW-1003">Cell membrane</keyword>
<evidence type="ECO:0000256" key="1">
    <source>
        <dbReference type="ARBA" id="ARBA00004651"/>
    </source>
</evidence>
<reference evidence="7 8" key="1">
    <citation type="submission" date="2023-07" db="EMBL/GenBank/DDBJ databases">
        <title>Sorghum-associated microbial communities from plants grown in Nebraska, USA.</title>
        <authorList>
            <person name="Schachtman D."/>
        </authorList>
    </citation>
    <scope>NUCLEOTIDE SEQUENCE [LARGE SCALE GENOMIC DNA]</scope>
    <source>
        <strain evidence="7 8">584</strain>
    </source>
</reference>
<protein>
    <submittedName>
        <fullName evidence="7">Membrane protein</fullName>
    </submittedName>
</protein>
<evidence type="ECO:0000313" key="7">
    <source>
        <dbReference type="EMBL" id="MDR6293286.1"/>
    </source>
</evidence>
<evidence type="ECO:0000256" key="4">
    <source>
        <dbReference type="ARBA" id="ARBA00022989"/>
    </source>
</evidence>
<sequence>MKWPACIGIAVGLTVAVVLVWLTGAAEIWAALAGAGWGILAVIALHFPQFLFSSLGWRVLVPERPVPPLTFFIRLRWIREAINSLLPVAQIGGELITARLLAMRGVPLNRSGAAIVVDLTTQMASQVVFTVFGLVLLFLGAHDGAMTPWIIAGAGVGLVLVVLFVGAQRFGMFKVLERALIRLADKFGWSSLGEVSGLHDSIVSLYGDHARRVWTSGGHHLVSWLLGCLEIWATMWALGLEPSLREAVIIESLAQAVRVAGVLVPGALGVQEGGFIVICGLLGIPPHSAVAMALIRRIREIALGVPGLVAWQIMEGKHLARRRARARAASEASS</sequence>
<evidence type="ECO:0000313" key="8">
    <source>
        <dbReference type="Proteomes" id="UP001262410"/>
    </source>
</evidence>
<evidence type="ECO:0000256" key="3">
    <source>
        <dbReference type="ARBA" id="ARBA00022692"/>
    </source>
</evidence>
<dbReference type="PANTHER" id="PTHR40277">
    <property type="entry name" value="BLL5419 PROTEIN"/>
    <property type="match status" value="1"/>
</dbReference>
<dbReference type="NCBIfam" id="TIGR03476">
    <property type="entry name" value="HpnL"/>
    <property type="match status" value="1"/>
</dbReference>
<comment type="subcellular location">
    <subcellularLocation>
        <location evidence="1">Cell membrane</location>
        <topology evidence="1">Multi-pass membrane protein</topology>
    </subcellularLocation>
</comment>
<dbReference type="EMBL" id="JAVDPW010000011">
    <property type="protein sequence ID" value="MDR6293286.1"/>
    <property type="molecule type" value="Genomic_DNA"/>
</dbReference>
<feature type="transmembrane region" description="Helical" evidence="6">
    <location>
        <begin position="81"/>
        <end position="103"/>
    </location>
</feature>
<dbReference type="InterPro" id="IPR022791">
    <property type="entry name" value="L-PG_synthase/AglD"/>
</dbReference>
<accession>A0ABU1JXD2</accession>
<keyword evidence="5 6" id="KW-0472">Membrane</keyword>
<evidence type="ECO:0000256" key="5">
    <source>
        <dbReference type="ARBA" id="ARBA00023136"/>
    </source>
</evidence>
<feature type="transmembrane region" description="Helical" evidence="6">
    <location>
        <begin position="123"/>
        <end position="141"/>
    </location>
</feature>
<name>A0ABU1JXD2_9PROT</name>
<evidence type="ECO:0000256" key="2">
    <source>
        <dbReference type="ARBA" id="ARBA00022475"/>
    </source>
</evidence>